<dbReference type="Proteomes" id="UP001055072">
    <property type="component" value="Unassembled WGS sequence"/>
</dbReference>
<gene>
    <name evidence="1" type="ORF">BDY19DRAFT_1066900</name>
</gene>
<comment type="caution">
    <text evidence="1">The sequence shown here is derived from an EMBL/GenBank/DDBJ whole genome shotgun (WGS) entry which is preliminary data.</text>
</comment>
<proteinExistence type="predicted"/>
<keyword evidence="2" id="KW-1185">Reference proteome</keyword>
<accession>A0ACB8UBS9</accession>
<evidence type="ECO:0000313" key="2">
    <source>
        <dbReference type="Proteomes" id="UP001055072"/>
    </source>
</evidence>
<protein>
    <submittedName>
        <fullName evidence="1">Hydroxymethylglutaryl-CoA synthase</fullName>
    </submittedName>
</protein>
<name>A0ACB8UBS9_9APHY</name>
<organism evidence="1 2">
    <name type="scientific">Irpex rosettiformis</name>
    <dbReference type="NCBI Taxonomy" id="378272"/>
    <lineage>
        <taxon>Eukaryota</taxon>
        <taxon>Fungi</taxon>
        <taxon>Dikarya</taxon>
        <taxon>Basidiomycota</taxon>
        <taxon>Agaricomycotina</taxon>
        <taxon>Agaricomycetes</taxon>
        <taxon>Polyporales</taxon>
        <taxon>Irpicaceae</taxon>
        <taxon>Irpex</taxon>
    </lineage>
</organism>
<evidence type="ECO:0000313" key="1">
    <source>
        <dbReference type="EMBL" id="KAI0091524.1"/>
    </source>
</evidence>
<dbReference type="EMBL" id="MU274905">
    <property type="protein sequence ID" value="KAI0091524.1"/>
    <property type="molecule type" value="Genomic_DNA"/>
</dbReference>
<sequence>MTIPLNGSAHDVEVPPRPKDVGILAMEMYFPTRCISQEELEEFDGVAKGKYTIGLGQKFMATCDDREDINTFLLTVTHNLLEKYNIDPKSIGRIDVGTETAVDLSKASKTFLMDLFASHGNTDVEGVDSKNACYGSTAALFNAVNWVESSSWDGRNALVVCGDIAIYAEGSGRPSGGAGACAMLIGPNAPLVLEPIHGTHMVHAYDFYKPKLDSEYPEVDGPLSITSYTSAIDAAYSAFKKKHALKAKKSGSEAPPFSLDDVDYPVFHSPYGKMVQKAHGRLVYNDFLANPTHPKYASIQNTAALLAQDYKESLLDKTLEKTFINLAKSHFDSHVELGMKCSRRCGNMYTGSLYGGLASLVSSVEPSEFLGKRISMFAYGSGLASSFFTIKVKGDTSEIKNKLDLVKRLAAMKVVPCQEYVDALKLREESHLSKTWKPQGSVDNIWPGGYYVESVDGKYRRQYLRKPKEVAVAA</sequence>
<reference evidence="1" key="1">
    <citation type="journal article" date="2021" name="Environ. Microbiol.">
        <title>Gene family expansions and transcriptome signatures uncover fungal adaptations to wood decay.</title>
        <authorList>
            <person name="Hage H."/>
            <person name="Miyauchi S."/>
            <person name="Viragh M."/>
            <person name="Drula E."/>
            <person name="Min B."/>
            <person name="Chaduli D."/>
            <person name="Navarro D."/>
            <person name="Favel A."/>
            <person name="Norest M."/>
            <person name="Lesage-Meessen L."/>
            <person name="Balint B."/>
            <person name="Merenyi Z."/>
            <person name="de Eugenio L."/>
            <person name="Morin E."/>
            <person name="Martinez A.T."/>
            <person name="Baldrian P."/>
            <person name="Stursova M."/>
            <person name="Martinez M.J."/>
            <person name="Novotny C."/>
            <person name="Magnuson J.K."/>
            <person name="Spatafora J.W."/>
            <person name="Maurice S."/>
            <person name="Pangilinan J."/>
            <person name="Andreopoulos W."/>
            <person name="LaButti K."/>
            <person name="Hundley H."/>
            <person name="Na H."/>
            <person name="Kuo A."/>
            <person name="Barry K."/>
            <person name="Lipzen A."/>
            <person name="Henrissat B."/>
            <person name="Riley R."/>
            <person name="Ahrendt S."/>
            <person name="Nagy L.G."/>
            <person name="Grigoriev I.V."/>
            <person name="Martin F."/>
            <person name="Rosso M.N."/>
        </authorList>
    </citation>
    <scope>NUCLEOTIDE SEQUENCE</scope>
    <source>
        <strain evidence="1">CBS 384.51</strain>
    </source>
</reference>